<keyword evidence="13 22" id="KW-0133">Cell shape</keyword>
<comment type="subcellular location">
    <subcellularLocation>
        <location evidence="3 22">Cytoplasm</location>
    </subcellularLocation>
</comment>
<dbReference type="NCBIfam" id="TIGR01205">
    <property type="entry name" value="D_ala_D_alaTIGR"/>
    <property type="match status" value="1"/>
</dbReference>
<dbReference type="PANTHER" id="PTHR23132">
    <property type="entry name" value="D-ALANINE--D-ALANINE LIGASE"/>
    <property type="match status" value="1"/>
</dbReference>
<keyword evidence="30" id="KW-1185">Reference proteome</keyword>
<feature type="binding site" evidence="24">
    <location>
        <begin position="356"/>
        <end position="357"/>
    </location>
    <ligand>
        <name>ATP</name>
        <dbReference type="ChEBI" id="CHEBI:30616"/>
    </ligand>
</feature>
<dbReference type="Proteomes" id="UP000050482">
    <property type="component" value="Unassembled WGS sequence"/>
</dbReference>
<name>A0A0P9CSK0_9BACL</name>
<evidence type="ECO:0000313" key="29">
    <source>
        <dbReference type="EMBL" id="KPV42611.1"/>
    </source>
</evidence>
<feature type="active site" evidence="23">
    <location>
        <position position="368"/>
    </location>
</feature>
<evidence type="ECO:0000256" key="5">
    <source>
        <dbReference type="ARBA" id="ARBA00010871"/>
    </source>
</evidence>
<evidence type="ECO:0000256" key="22">
    <source>
        <dbReference type="HAMAP-Rule" id="MF_00047"/>
    </source>
</evidence>
<evidence type="ECO:0000256" key="19">
    <source>
        <dbReference type="ARBA" id="ARBA00068427"/>
    </source>
</evidence>
<evidence type="ECO:0000256" key="6">
    <source>
        <dbReference type="ARBA" id="ARBA00012216"/>
    </source>
</evidence>
<feature type="binding site" evidence="24">
    <location>
        <position position="180"/>
    </location>
    <ligand>
        <name>ATP</name>
        <dbReference type="ChEBI" id="CHEBI:30616"/>
    </ligand>
</feature>
<keyword evidence="15 25" id="KW-0464">Manganese</keyword>
<dbReference type="SUPFAM" id="SSF52440">
    <property type="entry name" value="PreATP-grasp domain"/>
    <property type="match status" value="1"/>
</dbReference>
<dbReference type="GO" id="GO:0071555">
    <property type="term" value="P:cell wall organization"/>
    <property type="evidence" value="ECO:0007669"/>
    <property type="project" value="UniProtKB-KW"/>
</dbReference>
<evidence type="ECO:0000256" key="21">
    <source>
        <dbReference type="ARBA" id="ARBA00077154"/>
    </source>
</evidence>
<feature type="active site" evidence="23">
    <location>
        <position position="233"/>
    </location>
</feature>
<evidence type="ECO:0000259" key="28">
    <source>
        <dbReference type="PROSITE" id="PS50975"/>
    </source>
</evidence>
<dbReference type="PANTHER" id="PTHR23132:SF25">
    <property type="entry name" value="D-ALANINE--D-ALANINE LIGASE A"/>
    <property type="match status" value="1"/>
</dbReference>
<feature type="binding site" evidence="25">
    <location>
        <position position="343"/>
    </location>
    <ligand>
        <name>Mg(2+)</name>
        <dbReference type="ChEBI" id="CHEBI:18420"/>
        <label>1</label>
    </ligand>
</feature>
<dbReference type="InterPro" id="IPR011761">
    <property type="entry name" value="ATP-grasp"/>
</dbReference>
<dbReference type="InterPro" id="IPR016185">
    <property type="entry name" value="PreATP-grasp_dom_sf"/>
</dbReference>
<evidence type="ECO:0000256" key="3">
    <source>
        <dbReference type="ARBA" id="ARBA00004496"/>
    </source>
</evidence>
<evidence type="ECO:0000256" key="11">
    <source>
        <dbReference type="ARBA" id="ARBA00022840"/>
    </source>
</evidence>
<keyword evidence="8 22" id="KW-0436">Ligase</keyword>
<dbReference type="EMBL" id="LJCO01000072">
    <property type="protein sequence ID" value="KPV42611.1"/>
    <property type="molecule type" value="Genomic_DNA"/>
</dbReference>
<reference evidence="29 30" key="1">
    <citation type="submission" date="2015-09" db="EMBL/GenBank/DDBJ databases">
        <title>Draft genome sequence of Alicyclobacillus ferrooxydans DSM 22381.</title>
        <authorList>
            <person name="Hemp J."/>
        </authorList>
    </citation>
    <scope>NUCLEOTIDE SEQUENCE [LARGE SCALE GENOMIC DNA]</scope>
    <source>
        <strain evidence="29 30">TC-34</strain>
    </source>
</reference>
<comment type="function">
    <text evidence="2 22">Cell wall formation.</text>
</comment>
<keyword evidence="16 22" id="KW-0961">Cell wall biogenesis/degradation</keyword>
<dbReference type="Pfam" id="PF07478">
    <property type="entry name" value="Dala_Dala_lig_C"/>
    <property type="match status" value="1"/>
</dbReference>
<comment type="cofactor">
    <cofactor evidence="1">
        <name>Mn(2+)</name>
        <dbReference type="ChEBI" id="CHEBI:29035"/>
    </cofactor>
</comment>
<comment type="caution">
    <text evidence="29">The sequence shown here is derived from an EMBL/GenBank/DDBJ whole genome shotgun (WGS) entry which is preliminary data.</text>
</comment>
<dbReference type="PROSITE" id="PS50975">
    <property type="entry name" value="ATP_GRASP"/>
    <property type="match status" value="1"/>
</dbReference>
<evidence type="ECO:0000256" key="2">
    <source>
        <dbReference type="ARBA" id="ARBA00003921"/>
    </source>
</evidence>
<evidence type="ECO:0000256" key="16">
    <source>
        <dbReference type="ARBA" id="ARBA00023316"/>
    </source>
</evidence>
<feature type="binding site" evidence="24">
    <location>
        <begin position="233"/>
        <end position="234"/>
    </location>
    <ligand>
        <name>ATP</name>
        <dbReference type="ChEBI" id="CHEBI:30616"/>
    </ligand>
</feature>
<evidence type="ECO:0000256" key="8">
    <source>
        <dbReference type="ARBA" id="ARBA00022598"/>
    </source>
</evidence>
<evidence type="ECO:0000256" key="24">
    <source>
        <dbReference type="PIRSR" id="PIRSR039102-2"/>
    </source>
</evidence>
<evidence type="ECO:0000256" key="10">
    <source>
        <dbReference type="ARBA" id="ARBA00022741"/>
    </source>
</evidence>
<dbReference type="RefSeq" id="WP_054970306.1">
    <property type="nucleotide sequence ID" value="NZ_LJCO01000072.1"/>
</dbReference>
<sequence>MAKIRVGVVFGGKSGEHEVSIESAKSVMEALDRTKYDVVPIAIDKHGRWHSGDNAVRFLDGGWATLAAPRSGEALLTGDGMANDAAGTEAQEAGTGAGAQDTGTTAALHDGGEQINSSQALQPVGGSSVLPGHVAESIDVLFPVLHGSYGEDGTVQGMFELLDIPYVGAGVAASAVGMDKILMKRVFAAVGLPQVNYVYCTRTEWEKQPDLVISRVEEALSYPCFVKPANLGSSVGISKAKSREELSQAIVLAARYDRKVIIEEGANVREVEVAVLGNDEPKASVAGEVVPSNEFYDYRAKYLDGESSLLIPAPVSGEVMDEIRRLAVLAYQAVDCSGLARVDFFVEKGTDRVLVNEINTMPGFTRFSMYPKLWEATGLSYRQLIDALLSLAIDRAEERRKSQIDFEV</sequence>
<proteinExistence type="inferred from homology"/>
<evidence type="ECO:0000256" key="27">
    <source>
        <dbReference type="SAM" id="MobiDB-lite"/>
    </source>
</evidence>
<evidence type="ECO:0000256" key="12">
    <source>
        <dbReference type="ARBA" id="ARBA00022842"/>
    </source>
</evidence>
<dbReference type="InterPro" id="IPR011127">
    <property type="entry name" value="Dala_Dala_lig_N"/>
</dbReference>
<evidence type="ECO:0000256" key="20">
    <source>
        <dbReference type="ARBA" id="ARBA00076288"/>
    </source>
</evidence>
<evidence type="ECO:0000256" key="23">
    <source>
        <dbReference type="PIRSR" id="PIRSR039102-1"/>
    </source>
</evidence>
<dbReference type="PIRSF" id="PIRSF039102">
    <property type="entry name" value="Ddl/VanB"/>
    <property type="match status" value="1"/>
</dbReference>
<feature type="binding site" evidence="24">
    <location>
        <begin position="225"/>
        <end position="227"/>
    </location>
    <ligand>
        <name>ATP</name>
        <dbReference type="ChEBI" id="CHEBI:30616"/>
    </ligand>
</feature>
<dbReference type="Gene3D" id="3.30.1490.20">
    <property type="entry name" value="ATP-grasp fold, A domain"/>
    <property type="match status" value="1"/>
</dbReference>
<evidence type="ECO:0000256" key="26">
    <source>
        <dbReference type="PROSITE-ProRule" id="PRU00409"/>
    </source>
</evidence>
<dbReference type="Gene3D" id="3.30.470.20">
    <property type="entry name" value="ATP-grasp fold, B domain"/>
    <property type="match status" value="1"/>
</dbReference>
<evidence type="ECO:0000256" key="17">
    <source>
        <dbReference type="ARBA" id="ARBA00047614"/>
    </source>
</evidence>
<feature type="binding site" evidence="25">
    <location>
        <position position="357"/>
    </location>
    <ligand>
        <name>Mg(2+)</name>
        <dbReference type="ChEBI" id="CHEBI:18420"/>
        <label>1</label>
    </ligand>
</feature>
<keyword evidence="9 25" id="KW-0479">Metal-binding</keyword>
<dbReference type="PATRIC" id="fig|471514.4.peg.1188"/>
<keyword evidence="7 22" id="KW-0963">Cytoplasm</keyword>
<dbReference type="NCBIfam" id="NF002528">
    <property type="entry name" value="PRK01966.1-4"/>
    <property type="match status" value="1"/>
</dbReference>
<evidence type="ECO:0000256" key="4">
    <source>
        <dbReference type="ARBA" id="ARBA00004752"/>
    </source>
</evidence>
<dbReference type="PROSITE" id="PS00844">
    <property type="entry name" value="DALA_DALA_LIGASE_2"/>
    <property type="match status" value="1"/>
</dbReference>
<dbReference type="PROSITE" id="PS00843">
    <property type="entry name" value="DALA_DALA_LIGASE_1"/>
    <property type="match status" value="1"/>
</dbReference>
<dbReference type="AlphaFoldDB" id="A0A0P9CSK0"/>
<dbReference type="GO" id="GO:0008360">
    <property type="term" value="P:regulation of cell shape"/>
    <property type="evidence" value="ECO:0007669"/>
    <property type="project" value="UniProtKB-KW"/>
</dbReference>
<dbReference type="EC" id="6.3.2.4" evidence="6 22"/>
<dbReference type="STRING" id="471514.AN477_16675"/>
<evidence type="ECO:0000256" key="14">
    <source>
        <dbReference type="ARBA" id="ARBA00022984"/>
    </source>
</evidence>
<dbReference type="FunFam" id="3.30.1490.20:FF:000007">
    <property type="entry name" value="D-alanine--D-alanine ligase"/>
    <property type="match status" value="1"/>
</dbReference>
<dbReference type="UniPathway" id="UPA00219"/>
<keyword evidence="14 22" id="KW-0573">Peptidoglycan synthesis</keyword>
<dbReference type="InterPro" id="IPR013815">
    <property type="entry name" value="ATP_grasp_subdomain_1"/>
</dbReference>
<evidence type="ECO:0000256" key="7">
    <source>
        <dbReference type="ARBA" id="ARBA00022490"/>
    </source>
</evidence>
<evidence type="ECO:0000313" key="30">
    <source>
        <dbReference type="Proteomes" id="UP000050482"/>
    </source>
</evidence>
<feature type="compositionally biased region" description="Low complexity" evidence="27">
    <location>
        <begin position="89"/>
        <end position="107"/>
    </location>
</feature>
<dbReference type="NCBIfam" id="NF002378">
    <property type="entry name" value="PRK01372.1"/>
    <property type="match status" value="1"/>
</dbReference>
<dbReference type="Pfam" id="PF01820">
    <property type="entry name" value="Dala_Dala_lig_N"/>
    <property type="match status" value="1"/>
</dbReference>
<dbReference type="Gene3D" id="3.40.50.20">
    <property type="match status" value="1"/>
</dbReference>
<feature type="region of interest" description="Disordered" evidence="27">
    <location>
        <begin position="89"/>
        <end position="110"/>
    </location>
</feature>
<protein>
    <recommendedName>
        <fullName evidence="19 22">D-alanine--D-alanine ligase</fullName>
        <ecNumber evidence="6 22">6.3.2.4</ecNumber>
    </recommendedName>
    <alternativeName>
        <fullName evidence="21 22">D-Ala-D-Ala ligase</fullName>
    </alternativeName>
    <alternativeName>
        <fullName evidence="20 22">D-alanylalanine synthetase</fullName>
    </alternativeName>
</protein>
<evidence type="ECO:0000256" key="9">
    <source>
        <dbReference type="ARBA" id="ARBA00022723"/>
    </source>
</evidence>
<dbReference type="InterPro" id="IPR005905">
    <property type="entry name" value="D_ala_D_ala"/>
</dbReference>
<evidence type="ECO:0000256" key="25">
    <source>
        <dbReference type="PIRSR" id="PIRSR039102-3"/>
    </source>
</evidence>
<comment type="pathway">
    <text evidence="18">Glycan biosynthesis.</text>
</comment>
<dbReference type="GO" id="GO:0046872">
    <property type="term" value="F:metal ion binding"/>
    <property type="evidence" value="ECO:0007669"/>
    <property type="project" value="UniProtKB-KW"/>
</dbReference>
<dbReference type="FunFam" id="3.30.470.20:FF:000008">
    <property type="entry name" value="D-alanine--D-alanine ligase"/>
    <property type="match status" value="1"/>
</dbReference>
<evidence type="ECO:0000256" key="15">
    <source>
        <dbReference type="ARBA" id="ARBA00023211"/>
    </source>
</evidence>
<evidence type="ECO:0000256" key="13">
    <source>
        <dbReference type="ARBA" id="ARBA00022960"/>
    </source>
</evidence>
<dbReference type="GO" id="GO:0009252">
    <property type="term" value="P:peptidoglycan biosynthetic process"/>
    <property type="evidence" value="ECO:0007669"/>
    <property type="project" value="UniProtKB-UniRule"/>
</dbReference>
<comment type="pathway">
    <text evidence="4 22">Cell wall biogenesis; peptidoglycan biosynthesis.</text>
</comment>
<feature type="binding site" evidence="25">
    <location>
        <position position="357"/>
    </location>
    <ligand>
        <name>Mg(2+)</name>
        <dbReference type="ChEBI" id="CHEBI:18420"/>
        <label>2</label>
    </ligand>
</feature>
<keyword evidence="12 25" id="KW-0460">Magnesium</keyword>
<dbReference type="GO" id="GO:0008716">
    <property type="term" value="F:D-alanine-D-alanine ligase activity"/>
    <property type="evidence" value="ECO:0007669"/>
    <property type="project" value="UniProtKB-UniRule"/>
</dbReference>
<feature type="binding site" evidence="25">
    <location>
        <position position="359"/>
    </location>
    <ligand>
        <name>Mg(2+)</name>
        <dbReference type="ChEBI" id="CHEBI:18420"/>
        <label>2</label>
    </ligand>
</feature>
<dbReference type="GO" id="GO:0005829">
    <property type="term" value="C:cytosol"/>
    <property type="evidence" value="ECO:0007669"/>
    <property type="project" value="TreeGrafter"/>
</dbReference>
<feature type="binding site" evidence="24">
    <location>
        <begin position="263"/>
        <end position="270"/>
    </location>
    <ligand>
        <name>ATP</name>
        <dbReference type="ChEBI" id="CHEBI:30616"/>
    </ligand>
</feature>
<dbReference type="InterPro" id="IPR000291">
    <property type="entry name" value="D-Ala_lig_Van_CS"/>
</dbReference>
<accession>A0A0P9CSK0</accession>
<evidence type="ECO:0000256" key="18">
    <source>
        <dbReference type="ARBA" id="ARBA00060592"/>
    </source>
</evidence>
<dbReference type="GO" id="GO:0005524">
    <property type="term" value="F:ATP binding"/>
    <property type="evidence" value="ECO:0007669"/>
    <property type="project" value="UniProtKB-UniRule"/>
</dbReference>
<feature type="active site" evidence="23">
    <location>
        <position position="16"/>
    </location>
</feature>
<keyword evidence="10 24" id="KW-0547">Nucleotide-binding</keyword>
<dbReference type="HAMAP" id="MF_00047">
    <property type="entry name" value="Dala_Dala_lig"/>
    <property type="match status" value="1"/>
</dbReference>
<dbReference type="InterPro" id="IPR011095">
    <property type="entry name" value="Dala_Dala_lig_C"/>
</dbReference>
<dbReference type="SUPFAM" id="SSF56059">
    <property type="entry name" value="Glutathione synthetase ATP-binding domain-like"/>
    <property type="match status" value="1"/>
</dbReference>
<comment type="cofactor">
    <cofactor evidence="25">
        <name>Mg(2+)</name>
        <dbReference type="ChEBI" id="CHEBI:18420"/>
    </cofactor>
    <cofactor evidence="25">
        <name>Mn(2+)</name>
        <dbReference type="ChEBI" id="CHEBI:29035"/>
    </cofactor>
    <text evidence="25">Binds 2 magnesium or manganese ions per subunit.</text>
</comment>
<evidence type="ECO:0000256" key="1">
    <source>
        <dbReference type="ARBA" id="ARBA00001936"/>
    </source>
</evidence>
<keyword evidence="11 26" id="KW-0067">ATP-binding</keyword>
<comment type="similarity">
    <text evidence="5 22">Belongs to the D-alanine--D-alanine ligase family.</text>
</comment>
<comment type="catalytic activity">
    <reaction evidence="17 22">
        <text>2 D-alanine + ATP = D-alanyl-D-alanine + ADP + phosphate + H(+)</text>
        <dbReference type="Rhea" id="RHEA:11224"/>
        <dbReference type="ChEBI" id="CHEBI:15378"/>
        <dbReference type="ChEBI" id="CHEBI:30616"/>
        <dbReference type="ChEBI" id="CHEBI:43474"/>
        <dbReference type="ChEBI" id="CHEBI:57416"/>
        <dbReference type="ChEBI" id="CHEBI:57822"/>
        <dbReference type="ChEBI" id="CHEBI:456216"/>
        <dbReference type="EC" id="6.3.2.4"/>
    </reaction>
</comment>
<gene>
    <name evidence="22" type="primary">ddl</name>
    <name evidence="29" type="ORF">AN477_16675</name>
</gene>
<organism evidence="29 30">
    <name type="scientific">Alicyclobacillus ferrooxydans</name>
    <dbReference type="NCBI Taxonomy" id="471514"/>
    <lineage>
        <taxon>Bacteria</taxon>
        <taxon>Bacillati</taxon>
        <taxon>Bacillota</taxon>
        <taxon>Bacilli</taxon>
        <taxon>Bacillales</taxon>
        <taxon>Alicyclobacillaceae</taxon>
        <taxon>Alicyclobacillus</taxon>
    </lineage>
</organism>
<feature type="domain" description="ATP-grasp" evidence="28">
    <location>
        <begin position="184"/>
        <end position="390"/>
    </location>
</feature>